<gene>
    <name evidence="2" type="ORF">BXY45_13656</name>
</gene>
<dbReference type="InterPro" id="IPR036390">
    <property type="entry name" value="WH_DNA-bd_sf"/>
</dbReference>
<dbReference type="PANTHER" id="PTHR33164:SF57">
    <property type="entry name" value="MARR-FAMILY TRANSCRIPTIONAL REGULATOR"/>
    <property type="match status" value="1"/>
</dbReference>
<dbReference type="InterPro" id="IPR036388">
    <property type="entry name" value="WH-like_DNA-bd_sf"/>
</dbReference>
<dbReference type="Proteomes" id="UP000245469">
    <property type="component" value="Unassembled WGS sequence"/>
</dbReference>
<comment type="caution">
    <text evidence="2">The sequence shown here is derived from an EMBL/GenBank/DDBJ whole genome shotgun (WGS) entry which is preliminary data.</text>
</comment>
<reference evidence="2 3" key="1">
    <citation type="submission" date="2018-03" db="EMBL/GenBank/DDBJ databases">
        <title>Genomic Encyclopedia of Archaeal and Bacterial Type Strains, Phase II (KMG-II): from individual species to whole genera.</title>
        <authorList>
            <person name="Goeker M."/>
        </authorList>
    </citation>
    <scope>NUCLEOTIDE SEQUENCE [LARGE SCALE GENOMIC DNA]</scope>
    <source>
        <strain evidence="2 3">DSM 44889</strain>
    </source>
</reference>
<accession>A0A315ZSE1</accession>
<dbReference type="GO" id="GO:0003700">
    <property type="term" value="F:DNA-binding transcription factor activity"/>
    <property type="evidence" value="ECO:0007669"/>
    <property type="project" value="InterPro"/>
</dbReference>
<dbReference type="InterPro" id="IPR039422">
    <property type="entry name" value="MarR/SlyA-like"/>
</dbReference>
<dbReference type="AlphaFoldDB" id="A0A315ZSE1"/>
<dbReference type="EMBL" id="QGDQ01000036">
    <property type="protein sequence ID" value="PWJ47624.1"/>
    <property type="molecule type" value="Genomic_DNA"/>
</dbReference>
<dbReference type="Gene3D" id="1.10.10.10">
    <property type="entry name" value="Winged helix-like DNA-binding domain superfamily/Winged helix DNA-binding domain"/>
    <property type="match status" value="1"/>
</dbReference>
<feature type="domain" description="HTH marR-type" evidence="1">
    <location>
        <begin position="9"/>
        <end position="141"/>
    </location>
</feature>
<evidence type="ECO:0000313" key="2">
    <source>
        <dbReference type="EMBL" id="PWJ47624.1"/>
    </source>
</evidence>
<keyword evidence="3" id="KW-1185">Reference proteome</keyword>
<dbReference type="PANTHER" id="PTHR33164">
    <property type="entry name" value="TRANSCRIPTIONAL REGULATOR, MARR FAMILY"/>
    <property type="match status" value="1"/>
</dbReference>
<protein>
    <submittedName>
        <fullName evidence="2">MarR family transcriptional regulator</fullName>
    </submittedName>
</protein>
<dbReference type="PROSITE" id="PS50995">
    <property type="entry name" value="HTH_MARR_2"/>
    <property type="match status" value="1"/>
</dbReference>
<evidence type="ECO:0000259" key="1">
    <source>
        <dbReference type="PROSITE" id="PS50995"/>
    </source>
</evidence>
<dbReference type="InterPro" id="IPR000835">
    <property type="entry name" value="HTH_MarR-typ"/>
</dbReference>
<dbReference type="SMART" id="SM00347">
    <property type="entry name" value="HTH_MARR"/>
    <property type="match status" value="1"/>
</dbReference>
<sequence>MTQHDDAVPRRPSNLLGAFAVAVDDAVRDALTRTLHLDHTAAAALLVVRERPGRPIGDLAASLDLTHSGAVRTVNRLADKDLLERGAGPDGRSRGLTLTPAGREATERALEARGQLLDELLGTLSASQQEAFVAGLEVLLARMPHTQQEAWRICRTCEHDACRGVDCPVGSAIRARLAGTSAPAAVSDGPPAPCAGCS</sequence>
<organism evidence="2 3">
    <name type="scientific">Quadrisphaera granulorum</name>
    <dbReference type="NCBI Taxonomy" id="317664"/>
    <lineage>
        <taxon>Bacteria</taxon>
        <taxon>Bacillati</taxon>
        <taxon>Actinomycetota</taxon>
        <taxon>Actinomycetes</taxon>
        <taxon>Kineosporiales</taxon>
        <taxon>Kineosporiaceae</taxon>
        <taxon>Quadrisphaera</taxon>
    </lineage>
</organism>
<proteinExistence type="predicted"/>
<evidence type="ECO:0000313" key="3">
    <source>
        <dbReference type="Proteomes" id="UP000245469"/>
    </source>
</evidence>
<dbReference type="Pfam" id="PF12802">
    <property type="entry name" value="MarR_2"/>
    <property type="match status" value="1"/>
</dbReference>
<dbReference type="SUPFAM" id="SSF46785">
    <property type="entry name" value="Winged helix' DNA-binding domain"/>
    <property type="match status" value="1"/>
</dbReference>
<dbReference type="OrthoDB" id="5188551at2"/>
<name>A0A315ZSE1_9ACTN</name>
<dbReference type="GO" id="GO:0006950">
    <property type="term" value="P:response to stress"/>
    <property type="evidence" value="ECO:0007669"/>
    <property type="project" value="TreeGrafter"/>
</dbReference>